<dbReference type="EMBL" id="QKWH01000002">
    <property type="protein sequence ID" value="PZR54157.1"/>
    <property type="molecule type" value="Genomic_DNA"/>
</dbReference>
<evidence type="ECO:0000313" key="2">
    <source>
        <dbReference type="Proteomes" id="UP000248783"/>
    </source>
</evidence>
<protein>
    <submittedName>
        <fullName evidence="1">Uncharacterized protein</fullName>
    </submittedName>
</protein>
<gene>
    <name evidence="1" type="ORF">DNL40_04265</name>
</gene>
<dbReference type="AlphaFoldDB" id="A0A2W5WS33"/>
<organism evidence="1 2">
    <name type="scientific">Xylanimonas oleitrophica</name>
    <dbReference type="NCBI Taxonomy" id="2607479"/>
    <lineage>
        <taxon>Bacteria</taxon>
        <taxon>Bacillati</taxon>
        <taxon>Actinomycetota</taxon>
        <taxon>Actinomycetes</taxon>
        <taxon>Micrococcales</taxon>
        <taxon>Promicromonosporaceae</taxon>
        <taxon>Xylanimonas</taxon>
    </lineage>
</organism>
<comment type="caution">
    <text evidence="1">The sequence shown here is derived from an EMBL/GenBank/DDBJ whole genome shotgun (WGS) entry which is preliminary data.</text>
</comment>
<accession>A0A2W5WS33</accession>
<dbReference type="Proteomes" id="UP000248783">
    <property type="component" value="Unassembled WGS sequence"/>
</dbReference>
<dbReference type="RefSeq" id="WP_111250014.1">
    <property type="nucleotide sequence ID" value="NZ_QKWH01000002.1"/>
</dbReference>
<evidence type="ECO:0000313" key="1">
    <source>
        <dbReference type="EMBL" id="PZR54157.1"/>
    </source>
</evidence>
<reference evidence="1 2" key="1">
    <citation type="submission" date="2018-06" db="EMBL/GenBank/DDBJ databases">
        <title>Whole genome sequencing of a novel hydrocarbon degrading bacterial strain, PW21 isolated from oil contaminated produced water sample.</title>
        <authorList>
            <person name="Nagkirti P."/>
            <person name="Shaikh A."/>
            <person name="Gowdaman V."/>
            <person name="Engineer A.E."/>
            <person name="Dagar S."/>
            <person name="Dhakephalkar P.K."/>
        </authorList>
    </citation>
    <scope>NUCLEOTIDE SEQUENCE [LARGE SCALE GENOMIC DNA]</scope>
    <source>
        <strain evidence="1 2">PW21</strain>
    </source>
</reference>
<proteinExistence type="predicted"/>
<sequence>MSAETPLPNAQELRELAEGLLGREVDVLTGGSMVDPAAEGGALVGTYVDRGMRLQALVLFDLPLAAHMGAAIGLIPAGASEDAAEGGFLPHNLAENAAEVLNVVASLFNTETSPHLRLDTVYLPGEALPNDVQPWVMSYVRRMDLDVSVAGYGKGRWSVLVL</sequence>
<name>A0A2W5WS33_9MICO</name>
<keyword evidence="2" id="KW-1185">Reference proteome</keyword>